<organism evidence="2">
    <name type="scientific">marine sediment metagenome</name>
    <dbReference type="NCBI Taxonomy" id="412755"/>
    <lineage>
        <taxon>unclassified sequences</taxon>
        <taxon>metagenomes</taxon>
        <taxon>ecological metagenomes</taxon>
    </lineage>
</organism>
<accession>X1LPV6</accession>
<feature type="transmembrane region" description="Helical" evidence="1">
    <location>
        <begin position="41"/>
        <end position="69"/>
    </location>
</feature>
<name>X1LPV6_9ZZZZ</name>
<evidence type="ECO:0000313" key="2">
    <source>
        <dbReference type="EMBL" id="GAI21118.1"/>
    </source>
</evidence>
<sequence>MANGTIYYPSYHEFLNTTKWDQIFIIPAQAKQWVAKTKRNFIFILIFVGFIVLSPIIIPFLFIFAQVAPILFKNHLNKIIPYLPYIDDFNVLSVIKDIFAIYFYALKGYRPFCIFTRNKLDDLVDELDEHIDSLEYVIKNHEFLSTAVDKIEVRR</sequence>
<evidence type="ECO:0000256" key="1">
    <source>
        <dbReference type="SAM" id="Phobius"/>
    </source>
</evidence>
<keyword evidence="1" id="KW-0812">Transmembrane</keyword>
<gene>
    <name evidence="2" type="ORF">S06H3_27459</name>
</gene>
<protein>
    <submittedName>
        <fullName evidence="2">Uncharacterized protein</fullName>
    </submittedName>
</protein>
<proteinExistence type="predicted"/>
<comment type="caution">
    <text evidence="2">The sequence shown here is derived from an EMBL/GenBank/DDBJ whole genome shotgun (WGS) entry which is preliminary data.</text>
</comment>
<dbReference type="AlphaFoldDB" id="X1LPV6"/>
<reference evidence="2" key="1">
    <citation type="journal article" date="2014" name="Front. Microbiol.">
        <title>High frequency of phylogenetically diverse reductive dehalogenase-homologous genes in deep subseafloor sedimentary metagenomes.</title>
        <authorList>
            <person name="Kawai M."/>
            <person name="Futagami T."/>
            <person name="Toyoda A."/>
            <person name="Takaki Y."/>
            <person name="Nishi S."/>
            <person name="Hori S."/>
            <person name="Arai W."/>
            <person name="Tsubouchi T."/>
            <person name="Morono Y."/>
            <person name="Uchiyama I."/>
            <person name="Ito T."/>
            <person name="Fujiyama A."/>
            <person name="Inagaki F."/>
            <person name="Takami H."/>
        </authorList>
    </citation>
    <scope>NUCLEOTIDE SEQUENCE</scope>
    <source>
        <strain evidence="2">Expedition CK06-06</strain>
    </source>
</reference>
<dbReference type="EMBL" id="BARV01015930">
    <property type="protein sequence ID" value="GAI21118.1"/>
    <property type="molecule type" value="Genomic_DNA"/>
</dbReference>
<keyword evidence="1" id="KW-1133">Transmembrane helix</keyword>
<keyword evidence="1" id="KW-0472">Membrane</keyword>